<gene>
    <name evidence="1" type="ORF">P3TCK_26160</name>
</gene>
<dbReference type="AlphaFoldDB" id="Q1Z270"/>
<protein>
    <submittedName>
        <fullName evidence="1">Uncharacterized protein</fullName>
    </submittedName>
</protein>
<evidence type="ECO:0000313" key="2">
    <source>
        <dbReference type="Proteomes" id="UP000003789"/>
    </source>
</evidence>
<proteinExistence type="predicted"/>
<sequence length="67" mass="7364">MLARMIVVVRSGFSPPLRGCAIGLKKETRTPLRSIARKTPRLTLVRPTPAPTGISIIVRDTMNSSNY</sequence>
<accession>Q1Z270</accession>
<name>Q1Z270_9GAMM</name>
<dbReference type="HOGENOM" id="CLU_2808702_0_0_6"/>
<reference evidence="1 2" key="1">
    <citation type="submission" date="2006-03" db="EMBL/GenBank/DDBJ databases">
        <authorList>
            <person name="Bartlett D.H."/>
            <person name="Valle G."/>
            <person name="Lauro F.M."/>
            <person name="Vezzi A."/>
            <person name="Simonato F."/>
            <person name="Eloe E."/>
            <person name="Vitulo N."/>
            <person name="Stratton T.K."/>
            <person name="D'angelo M."/>
            <person name="Ferriera S."/>
            <person name="Johnson J."/>
            <person name="Kravitz S."/>
            <person name="Beeson K."/>
            <person name="Sutton G."/>
            <person name="Rogers Y."/>
            <person name="Friedman R."/>
            <person name="Frazier M."/>
            <person name="Venter J.C."/>
        </authorList>
    </citation>
    <scope>NUCLEOTIDE SEQUENCE [LARGE SCALE GENOMIC DNA]</scope>
    <source>
        <strain evidence="1 2">3TCK</strain>
    </source>
</reference>
<dbReference type="EMBL" id="AAPH01000018">
    <property type="protein sequence ID" value="EAS42615.1"/>
    <property type="molecule type" value="Genomic_DNA"/>
</dbReference>
<comment type="caution">
    <text evidence="1">The sequence shown here is derived from an EMBL/GenBank/DDBJ whole genome shotgun (WGS) entry which is preliminary data.</text>
</comment>
<dbReference type="Proteomes" id="UP000003789">
    <property type="component" value="Unassembled WGS sequence"/>
</dbReference>
<organism evidence="1 2">
    <name type="scientific">Photobacterium profundum 3TCK</name>
    <dbReference type="NCBI Taxonomy" id="314280"/>
    <lineage>
        <taxon>Bacteria</taxon>
        <taxon>Pseudomonadati</taxon>
        <taxon>Pseudomonadota</taxon>
        <taxon>Gammaproteobacteria</taxon>
        <taxon>Vibrionales</taxon>
        <taxon>Vibrionaceae</taxon>
        <taxon>Photobacterium</taxon>
    </lineage>
</organism>
<evidence type="ECO:0000313" key="1">
    <source>
        <dbReference type="EMBL" id="EAS42615.1"/>
    </source>
</evidence>